<gene>
    <name evidence="1" type="ordered locus">Geob_1995</name>
</gene>
<dbReference type="HOGENOM" id="CLU_868079_0_0_7"/>
<dbReference type="EMBL" id="CP001390">
    <property type="protein sequence ID" value="ACM20352.1"/>
    <property type="molecule type" value="Genomic_DNA"/>
</dbReference>
<organism evidence="1 2">
    <name type="scientific">Geotalea daltonii (strain DSM 22248 / JCM 15807 / FRC-32)</name>
    <name type="common">Geobacter daltonii</name>
    <dbReference type="NCBI Taxonomy" id="316067"/>
    <lineage>
        <taxon>Bacteria</taxon>
        <taxon>Pseudomonadati</taxon>
        <taxon>Thermodesulfobacteriota</taxon>
        <taxon>Desulfuromonadia</taxon>
        <taxon>Geobacterales</taxon>
        <taxon>Geobacteraceae</taxon>
        <taxon>Geotalea</taxon>
    </lineage>
</organism>
<sequence>MQQNKTILALFADNADAEAMSSCFFHVPEVISVIADRFLKVTLGEIASARIDPGLAVISSALYPGKRPQLVEELRGYFPGLEILVLAPASMPPHSLERFMLDQVRHLIIENRQEKAATGDGDQPLSVAIGNLILKRQWHLGQYVKRGTEIQEFQLSFSEEKEQIIKALEDSIVGDSMEYEMLRQKGALLADEMLENAFYGAPKSDDGMKIFRKGERRQILPDEGIVFRFAFDGETLAMEIKDGWGSLGADMVLEYLAKNSADMGAADDAGGRGLFIIWRFLDHFHVCVNPGKETLIGGHLKKSSQIPPETIHGFHITTTG</sequence>
<dbReference type="KEGG" id="geo:Geob_1995"/>
<proteinExistence type="predicted"/>
<dbReference type="OrthoDB" id="5395035at2"/>
<reference evidence="1 2" key="1">
    <citation type="submission" date="2009-01" db="EMBL/GenBank/DDBJ databases">
        <title>Complete sequence of Geobacter sp. FRC-32.</title>
        <authorList>
            <consortium name="US DOE Joint Genome Institute"/>
            <person name="Lucas S."/>
            <person name="Copeland A."/>
            <person name="Lapidus A."/>
            <person name="Glavina del Rio T."/>
            <person name="Dalin E."/>
            <person name="Tice H."/>
            <person name="Bruce D."/>
            <person name="Goodwin L."/>
            <person name="Pitluck S."/>
            <person name="Saunders E."/>
            <person name="Brettin T."/>
            <person name="Detter J.C."/>
            <person name="Han C."/>
            <person name="Larimer F."/>
            <person name="Land M."/>
            <person name="Hauser L."/>
            <person name="Kyrpides N."/>
            <person name="Ovchinnikova G."/>
            <person name="Kostka J."/>
            <person name="Richardson P."/>
        </authorList>
    </citation>
    <scope>NUCLEOTIDE SEQUENCE [LARGE SCALE GENOMIC DNA]</scope>
    <source>
        <strain evidence="2">DSM 22248 / JCM 15807 / FRC-32</strain>
    </source>
</reference>
<keyword evidence="2" id="KW-1185">Reference proteome</keyword>
<evidence type="ECO:0000313" key="2">
    <source>
        <dbReference type="Proteomes" id="UP000007721"/>
    </source>
</evidence>
<dbReference type="Proteomes" id="UP000007721">
    <property type="component" value="Chromosome"/>
</dbReference>
<dbReference type="AlphaFoldDB" id="B9M886"/>
<dbReference type="STRING" id="316067.Geob_1995"/>
<evidence type="ECO:0000313" key="1">
    <source>
        <dbReference type="EMBL" id="ACM20352.1"/>
    </source>
</evidence>
<dbReference type="RefSeq" id="WP_012647081.1">
    <property type="nucleotide sequence ID" value="NC_011979.1"/>
</dbReference>
<dbReference type="eggNOG" id="COG2172">
    <property type="taxonomic scope" value="Bacteria"/>
</dbReference>
<accession>B9M886</accession>
<protein>
    <submittedName>
        <fullName evidence="1">Uncharacterized protein</fullName>
    </submittedName>
</protein>
<name>B9M886_GEODF</name>